<dbReference type="AlphaFoldDB" id="A0A6L7EM69"/>
<keyword evidence="2" id="KW-1185">Reference proteome</keyword>
<accession>A0A6L7EM69</accession>
<protein>
    <recommendedName>
        <fullName evidence="3">Immunity protein 26</fullName>
    </recommendedName>
</protein>
<evidence type="ECO:0008006" key="3">
    <source>
        <dbReference type="Google" id="ProtNLM"/>
    </source>
</evidence>
<dbReference type="EMBL" id="WUEK01000001">
    <property type="protein sequence ID" value="MXG88413.1"/>
    <property type="molecule type" value="Genomic_DNA"/>
</dbReference>
<gene>
    <name evidence="1" type="ORF">GRQ65_02480</name>
</gene>
<comment type="caution">
    <text evidence="1">The sequence shown here is derived from an EMBL/GenBank/DDBJ whole genome shotgun (WGS) entry which is preliminary data.</text>
</comment>
<reference evidence="1 2" key="1">
    <citation type="submission" date="2019-12" db="EMBL/GenBank/DDBJ databases">
        <authorList>
            <person name="Kun Z."/>
        </authorList>
    </citation>
    <scope>NUCLEOTIDE SEQUENCE [LARGE SCALE GENOMIC DNA]</scope>
    <source>
        <strain evidence="1 2">YIM 123512</strain>
    </source>
</reference>
<evidence type="ECO:0000313" key="1">
    <source>
        <dbReference type="EMBL" id="MXG88413.1"/>
    </source>
</evidence>
<dbReference type="Pfam" id="PF15428">
    <property type="entry name" value="Imm26"/>
    <property type="match status" value="1"/>
</dbReference>
<organism evidence="1 2">
    <name type="scientific">Nocardioides flavescens</name>
    <dbReference type="NCBI Taxonomy" id="2691959"/>
    <lineage>
        <taxon>Bacteria</taxon>
        <taxon>Bacillati</taxon>
        <taxon>Actinomycetota</taxon>
        <taxon>Actinomycetes</taxon>
        <taxon>Propionibacteriales</taxon>
        <taxon>Nocardioidaceae</taxon>
        <taxon>Nocardioides</taxon>
    </lineage>
</organism>
<evidence type="ECO:0000313" key="2">
    <source>
        <dbReference type="Proteomes" id="UP000473325"/>
    </source>
</evidence>
<proteinExistence type="predicted"/>
<dbReference type="InterPro" id="IPR029278">
    <property type="entry name" value="Imm26"/>
</dbReference>
<dbReference type="Proteomes" id="UP000473325">
    <property type="component" value="Unassembled WGS sequence"/>
</dbReference>
<sequence>MNTSMTNMLALKPSRKKPKTGDFFAAQPAEDMFVFGRVVSTEARWSLADDAAPANLIYIYQVTSGEKVLPDRSLLRPENLLISPVMTNSLPWSRGYFETLANTPLAADDVLSKHCFVSAWRGKYFDEHGAEMSGPIEPVGDFGLHSYRTIDDELSDALGIPRVPEDQ</sequence>
<name>A0A6L7EM69_9ACTN</name>